<dbReference type="AlphaFoldDB" id="A0A4U9HLL0"/>
<keyword evidence="1" id="KW-0012">Acyltransferase</keyword>
<sequence length="108" mass="12264">MGCNAWPHGPAAHWLVRHASRLLRSEDSAKKLLGWLEDNILSRELKAPAYSLGTATSHPWLRDMYLKLGFQPVFERDLGKGHTTLYLKKILDAKGHTRWLEHQPPTGA</sequence>
<organism evidence="1 2">
    <name type="scientific">Serratia rubidaea</name>
    <name type="common">Serratia marinorubra</name>
    <dbReference type="NCBI Taxonomy" id="61652"/>
    <lineage>
        <taxon>Bacteria</taxon>
        <taxon>Pseudomonadati</taxon>
        <taxon>Pseudomonadota</taxon>
        <taxon>Gammaproteobacteria</taxon>
        <taxon>Enterobacterales</taxon>
        <taxon>Yersiniaceae</taxon>
        <taxon>Serratia</taxon>
    </lineage>
</organism>
<name>A0A4U9HLL0_SERRU</name>
<accession>A0A4U9HLL0</accession>
<keyword evidence="1" id="KW-0808">Transferase</keyword>
<proteinExistence type="predicted"/>
<gene>
    <name evidence="1" type="primary">ytmI</name>
    <name evidence="1" type="ORF">NCTC12971_03666</name>
</gene>
<dbReference type="EMBL" id="LR590463">
    <property type="protein sequence ID" value="VTP64645.1"/>
    <property type="molecule type" value="Genomic_DNA"/>
</dbReference>
<dbReference type="Proteomes" id="UP000307968">
    <property type="component" value="Chromosome"/>
</dbReference>
<evidence type="ECO:0000313" key="1">
    <source>
        <dbReference type="EMBL" id="VTP64645.1"/>
    </source>
</evidence>
<evidence type="ECO:0000313" key="2">
    <source>
        <dbReference type="Proteomes" id="UP000307968"/>
    </source>
</evidence>
<dbReference type="GO" id="GO:0016746">
    <property type="term" value="F:acyltransferase activity"/>
    <property type="evidence" value="ECO:0007669"/>
    <property type="project" value="UniProtKB-KW"/>
</dbReference>
<dbReference type="EC" id="2.3.1.-" evidence="1"/>
<reference evidence="1 2" key="1">
    <citation type="submission" date="2019-05" db="EMBL/GenBank/DDBJ databases">
        <authorList>
            <consortium name="Pathogen Informatics"/>
        </authorList>
    </citation>
    <scope>NUCLEOTIDE SEQUENCE [LARGE SCALE GENOMIC DNA]</scope>
    <source>
        <strain evidence="1 2">NCTC12971</strain>
    </source>
</reference>
<protein>
    <submittedName>
        <fullName evidence="1">Uncharacterized N-acetyltransferase YtmI</fullName>
        <ecNumber evidence="1">2.3.1.-</ecNumber>
    </submittedName>
</protein>